<comment type="catalytic activity">
    <reaction evidence="14">
        <text>glycocholate(out) + 2 Na(+)(out) = glycocholate(in) + 2 Na(+)(in)</text>
        <dbReference type="Rhea" id="RHEA:71935"/>
        <dbReference type="ChEBI" id="CHEBI:29101"/>
        <dbReference type="ChEBI" id="CHEBI:29746"/>
    </reaction>
</comment>
<dbReference type="GO" id="GO:0008508">
    <property type="term" value="F:bile acid:sodium symporter activity"/>
    <property type="evidence" value="ECO:0007669"/>
    <property type="project" value="TreeGrafter"/>
</dbReference>
<evidence type="ECO:0000256" key="1">
    <source>
        <dbReference type="ARBA" id="ARBA00004651"/>
    </source>
</evidence>
<feature type="transmembrane region" description="Helical" evidence="32">
    <location>
        <begin position="103"/>
        <end position="125"/>
    </location>
</feature>
<dbReference type="Proteomes" id="UP000694558">
    <property type="component" value="Chromosome 17"/>
</dbReference>
<evidence type="ECO:0000256" key="14">
    <source>
        <dbReference type="ARBA" id="ARBA00034215"/>
    </source>
</evidence>
<evidence type="ECO:0000256" key="19">
    <source>
        <dbReference type="ARBA" id="ARBA00048013"/>
    </source>
</evidence>
<organism evidence="33 34">
    <name type="scientific">Scophthalmus maximus</name>
    <name type="common">Turbot</name>
    <name type="synonym">Psetta maxima</name>
    <dbReference type="NCBI Taxonomy" id="52904"/>
    <lineage>
        <taxon>Eukaryota</taxon>
        <taxon>Metazoa</taxon>
        <taxon>Chordata</taxon>
        <taxon>Craniata</taxon>
        <taxon>Vertebrata</taxon>
        <taxon>Euteleostomi</taxon>
        <taxon>Actinopterygii</taxon>
        <taxon>Neopterygii</taxon>
        <taxon>Teleostei</taxon>
        <taxon>Neoteleostei</taxon>
        <taxon>Acanthomorphata</taxon>
        <taxon>Carangaria</taxon>
        <taxon>Pleuronectiformes</taxon>
        <taxon>Pleuronectoidei</taxon>
        <taxon>Scophthalmidae</taxon>
        <taxon>Scophthalmus</taxon>
    </lineage>
</organism>
<comment type="catalytic activity">
    <reaction evidence="16">
        <text>tauroallocholate(out) + 2 Na(+)(out) = tauroallocholate(in) + 2 Na(+)(in)</text>
        <dbReference type="Rhea" id="RHEA:51840"/>
        <dbReference type="ChEBI" id="CHEBI:29101"/>
        <dbReference type="ChEBI" id="CHEBI:191406"/>
    </reaction>
</comment>
<evidence type="ECO:0000256" key="17">
    <source>
        <dbReference type="ARBA" id="ARBA00047596"/>
    </source>
</evidence>
<dbReference type="PANTHER" id="PTHR10361">
    <property type="entry name" value="SODIUM-BILE ACID COTRANSPORTER"/>
    <property type="match status" value="1"/>
</dbReference>
<evidence type="ECO:0000256" key="24">
    <source>
        <dbReference type="ARBA" id="ARBA00052374"/>
    </source>
</evidence>
<dbReference type="Pfam" id="PF01758">
    <property type="entry name" value="SBF"/>
    <property type="match status" value="1"/>
</dbReference>
<evidence type="ECO:0000256" key="7">
    <source>
        <dbReference type="ARBA" id="ARBA00022989"/>
    </source>
</evidence>
<evidence type="ECO:0000256" key="16">
    <source>
        <dbReference type="ARBA" id="ARBA00047311"/>
    </source>
</evidence>
<evidence type="ECO:0000256" key="30">
    <source>
        <dbReference type="ARBA" id="ARBA00078029"/>
    </source>
</evidence>
<comment type="subcellular location">
    <subcellularLocation>
        <location evidence="1">Cell membrane</location>
        <topology evidence="1">Multi-pass membrane protein</topology>
    </subcellularLocation>
</comment>
<evidence type="ECO:0000256" key="4">
    <source>
        <dbReference type="ARBA" id="ARBA00022475"/>
    </source>
</evidence>
<dbReference type="PANTHER" id="PTHR10361:SF40">
    <property type="entry name" value="HEPATIC SODIUM_BILE ACID COTRANSPORTER"/>
    <property type="match status" value="1"/>
</dbReference>
<evidence type="ECO:0000313" key="33">
    <source>
        <dbReference type="Ensembl" id="ENSSMAP00000009303.2"/>
    </source>
</evidence>
<keyword evidence="13" id="KW-0739">Sodium transport</keyword>
<keyword evidence="6" id="KW-0769">Symport</keyword>
<reference evidence="33" key="1">
    <citation type="submission" date="2023-05" db="EMBL/GenBank/DDBJ databases">
        <title>High-quality long-read genome of Scophthalmus maximus.</title>
        <authorList>
            <person name="Lien S."/>
            <person name="Martinez P."/>
        </authorList>
    </citation>
    <scope>NUCLEOTIDE SEQUENCE [LARGE SCALE GENOMIC DNA]</scope>
</reference>
<dbReference type="Gene3D" id="1.20.1530.20">
    <property type="match status" value="1"/>
</dbReference>
<keyword evidence="7 32" id="KW-1133">Transmembrane helix</keyword>
<comment type="catalytic activity">
    <reaction evidence="21">
        <text>taurochenodeoxycholate(out) + 2 Na(+)(out) = taurochenodeoxycholate(in) + 2 Na(+)(in)</text>
        <dbReference type="Rhea" id="RHEA:71923"/>
        <dbReference type="ChEBI" id="CHEBI:9407"/>
        <dbReference type="ChEBI" id="CHEBI:29101"/>
    </reaction>
</comment>
<dbReference type="GO" id="GO:0005886">
    <property type="term" value="C:plasma membrane"/>
    <property type="evidence" value="ECO:0007669"/>
    <property type="project" value="UniProtKB-SubCell"/>
</dbReference>
<evidence type="ECO:0000256" key="28">
    <source>
        <dbReference type="ARBA" id="ARBA00075177"/>
    </source>
</evidence>
<reference evidence="33" key="2">
    <citation type="submission" date="2025-08" db="UniProtKB">
        <authorList>
            <consortium name="Ensembl"/>
        </authorList>
    </citation>
    <scope>IDENTIFICATION</scope>
</reference>
<evidence type="ECO:0000256" key="25">
    <source>
        <dbReference type="ARBA" id="ARBA00052405"/>
    </source>
</evidence>
<dbReference type="Ensembl" id="ENSSMAT00000009414.2">
    <property type="protein sequence ID" value="ENSSMAP00000009303.2"/>
    <property type="gene ID" value="ENSSMAG00000005732.2"/>
</dbReference>
<proteinExistence type="inferred from homology"/>
<keyword evidence="12" id="KW-0325">Glycoprotein</keyword>
<evidence type="ECO:0000256" key="20">
    <source>
        <dbReference type="ARBA" id="ARBA00048327"/>
    </source>
</evidence>
<dbReference type="GeneTree" id="ENSGT00950000182808"/>
<evidence type="ECO:0000256" key="6">
    <source>
        <dbReference type="ARBA" id="ARBA00022847"/>
    </source>
</evidence>
<evidence type="ECO:0000256" key="32">
    <source>
        <dbReference type="SAM" id="Phobius"/>
    </source>
</evidence>
<feature type="transmembrane region" description="Helical" evidence="32">
    <location>
        <begin position="72"/>
        <end position="91"/>
    </location>
</feature>
<protein>
    <recommendedName>
        <fullName evidence="27">Hepatic sodium/bile acid cotransporter</fullName>
    </recommendedName>
    <alternativeName>
        <fullName evidence="29">Na(+)/bile acid cotransporter</fullName>
    </alternativeName>
    <alternativeName>
        <fullName evidence="28">Na(+)/taurocholate transport protein</fullName>
    </alternativeName>
    <alternativeName>
        <fullName evidence="30">Sodium/taurocholate cotransporting polypeptide</fullName>
    </alternativeName>
    <alternativeName>
        <fullName evidence="31">Solute carrier family 10 member 1</fullName>
    </alternativeName>
</protein>
<keyword evidence="3" id="KW-0813">Transport</keyword>
<evidence type="ECO:0000256" key="5">
    <source>
        <dbReference type="ARBA" id="ARBA00022692"/>
    </source>
</evidence>
<evidence type="ECO:0000256" key="9">
    <source>
        <dbReference type="ARBA" id="ARBA00023055"/>
    </source>
</evidence>
<comment type="similarity">
    <text evidence="2">Belongs to the bile acid:sodium symporter (BASS) (TC 2.A.28) family.</text>
</comment>
<evidence type="ECO:0000256" key="12">
    <source>
        <dbReference type="ARBA" id="ARBA00023180"/>
    </source>
</evidence>
<evidence type="ECO:0000256" key="27">
    <source>
        <dbReference type="ARBA" id="ARBA00073206"/>
    </source>
</evidence>
<comment type="catalytic activity">
    <reaction evidence="22">
        <text>tauronorcholate(out) + 2 Na(+)(out) = tauronorcholate(in) + 2 Na(+)(in)</text>
        <dbReference type="Rhea" id="RHEA:71915"/>
        <dbReference type="ChEBI" id="CHEBI:29101"/>
        <dbReference type="ChEBI" id="CHEBI:191405"/>
    </reaction>
</comment>
<comment type="catalytic activity">
    <reaction evidence="24">
        <text>taurohyodeoxycholate(out) + 2 Na(+)(out) = taurohyodeoxycholate(in) + 2 Na(+)(in)</text>
        <dbReference type="Rhea" id="RHEA:72167"/>
        <dbReference type="ChEBI" id="CHEBI:29101"/>
        <dbReference type="ChEBI" id="CHEBI:191407"/>
    </reaction>
</comment>
<evidence type="ECO:0000256" key="21">
    <source>
        <dbReference type="ARBA" id="ARBA00048338"/>
    </source>
</evidence>
<feature type="transmembrane region" description="Helical" evidence="32">
    <location>
        <begin position="306"/>
        <end position="330"/>
    </location>
</feature>
<evidence type="ECO:0000256" key="11">
    <source>
        <dbReference type="ARBA" id="ARBA00023136"/>
    </source>
</evidence>
<keyword evidence="5 32" id="KW-0812">Transmembrane</keyword>
<comment type="catalytic activity">
    <reaction evidence="20">
        <text>taurocholate(out) + 2 Na(+)(out) = taurocholate(in) + 2 Na(+)(in)</text>
        <dbReference type="Rhea" id="RHEA:71875"/>
        <dbReference type="ChEBI" id="CHEBI:29101"/>
        <dbReference type="ChEBI" id="CHEBI:36257"/>
    </reaction>
</comment>
<comment type="catalytic activity">
    <reaction evidence="15">
        <text>cholate(out) + 2 Na(+)(out) = cholate(in) + 2 Na(+)(in)</text>
        <dbReference type="Rhea" id="RHEA:71911"/>
        <dbReference type="ChEBI" id="CHEBI:29101"/>
        <dbReference type="ChEBI" id="CHEBI:29747"/>
    </reaction>
</comment>
<evidence type="ECO:0000256" key="8">
    <source>
        <dbReference type="ARBA" id="ARBA00023053"/>
    </source>
</evidence>
<keyword evidence="9" id="KW-0445">Lipid transport</keyword>
<comment type="catalytic activity">
    <reaction evidence="17">
        <text>tauroursodeoxycholate(out) + 2 Na(+)(out) = tauroursodeoxycholate(in) + 2 Na(+)(in)</text>
        <dbReference type="Rhea" id="RHEA:71927"/>
        <dbReference type="ChEBI" id="CHEBI:29101"/>
        <dbReference type="ChEBI" id="CHEBI:132028"/>
    </reaction>
</comment>
<evidence type="ECO:0000256" key="31">
    <source>
        <dbReference type="ARBA" id="ARBA00082917"/>
    </source>
</evidence>
<evidence type="ECO:0000256" key="13">
    <source>
        <dbReference type="ARBA" id="ARBA00023201"/>
    </source>
</evidence>
<dbReference type="FunFam" id="1.20.1530.20:FF:000016">
    <property type="entry name" value="Solute carrier family 10 member 1"/>
    <property type="match status" value="1"/>
</dbReference>
<evidence type="ECO:0000256" key="26">
    <source>
        <dbReference type="ARBA" id="ARBA00056510"/>
    </source>
</evidence>
<keyword evidence="8" id="KW-0915">Sodium</keyword>
<comment type="function">
    <text evidence="26">As a major transporter of conjugated bile salts from plasma into the hepatocyte, it plays a key role in the enterohepatic circulation of bile salts necessary for the solubilization and absorption of dietary fat and fat-soluble vitamins. It is strictly dependent on the extracellular presence of sodium. It exhibits broad substrate specificity and transports various bile acids, such as taurocholate, cholate, as well as non-bile acid organic compounds, such as estrone sulfate. Works collaboratively with the ileal transporter (NTCP2), the organic solute transporter (OST), and the bile salt export pump (BSEP), to ensure efficacious biological recycling of bile acids during enterohepatic circulation.</text>
</comment>
<comment type="catalytic activity">
    <reaction evidence="25">
        <text>estrone 3-sulfate(out) + 2 Na(+)(out) = estrone 3-sulfate(in) + 2 Na(+)(in)</text>
        <dbReference type="Rhea" id="RHEA:71083"/>
        <dbReference type="ChEBI" id="CHEBI:29101"/>
        <dbReference type="ChEBI" id="CHEBI:60050"/>
    </reaction>
</comment>
<evidence type="ECO:0000313" key="34">
    <source>
        <dbReference type="Proteomes" id="UP000694558"/>
    </source>
</evidence>
<evidence type="ECO:0000256" key="2">
    <source>
        <dbReference type="ARBA" id="ARBA00006528"/>
    </source>
</evidence>
<sequence>MLYQNSFHSLHKNGGSHRRVILTQHRIWRSAAMNATEVQTGIAHIYSRVNASRNGSMVYLDDLSANNTVIDIFTMGILIITMISLGCTMEISKIKDHVLRPRGVAIALVSQFGIMPLTAFCLAKILQMDPIKAGTLLICGCSPGGSLSNIFSLAIKGDMSLSIVLTTSSSFAAMGLMPLLLYIYCQGFPGLEKAVPYAGITLTLVFTLVPCAMGIAINHYKPNYSVVVKKVGLGILIVSSILLVIMSCAAIKDLIWTAFTPENLVAAALMPLIGFILGFVLSLICGLSAKCSRTISMETGCQNIQLCFAILKVAFPLEVIGPMFFFPLIYMSFQCIEAFLLTLCFRCYQTFKEPAEDTRYASVEIKHEEVKQP</sequence>
<name>A0A8D2ZXT2_SCOMX</name>
<evidence type="ECO:0000256" key="23">
    <source>
        <dbReference type="ARBA" id="ARBA00051799"/>
    </source>
</evidence>
<keyword evidence="11 32" id="KW-0472">Membrane</keyword>
<feature type="transmembrane region" description="Helical" evidence="32">
    <location>
        <begin position="163"/>
        <end position="184"/>
    </location>
</feature>
<dbReference type="AlphaFoldDB" id="A0A8D2ZXT2"/>
<feature type="transmembrane region" description="Helical" evidence="32">
    <location>
        <begin position="264"/>
        <end position="285"/>
    </location>
</feature>
<evidence type="ECO:0000256" key="29">
    <source>
        <dbReference type="ARBA" id="ARBA00075246"/>
    </source>
</evidence>
<evidence type="ECO:0000256" key="10">
    <source>
        <dbReference type="ARBA" id="ARBA00023065"/>
    </source>
</evidence>
<dbReference type="InterPro" id="IPR038770">
    <property type="entry name" value="Na+/solute_symporter_sf"/>
</dbReference>
<evidence type="ECO:0000256" key="22">
    <source>
        <dbReference type="ARBA" id="ARBA00049276"/>
    </source>
</evidence>
<accession>A0A8D2ZXT2</accession>
<dbReference type="InterPro" id="IPR002657">
    <property type="entry name" value="BilAc:Na_symport/Acr3"/>
</dbReference>
<gene>
    <name evidence="33" type="primary">LOC118286580</name>
</gene>
<feature type="transmembrane region" description="Helical" evidence="32">
    <location>
        <begin position="196"/>
        <end position="219"/>
    </location>
</feature>
<feature type="transmembrane region" description="Helical" evidence="32">
    <location>
        <begin position="131"/>
        <end position="151"/>
    </location>
</feature>
<dbReference type="InterPro" id="IPR004710">
    <property type="entry name" value="Bilac:Na_transpt"/>
</dbReference>
<comment type="catalytic activity">
    <reaction evidence="23">
        <text>taurohyocholate(out) + 2 Na(+)(out) = taurohyocholate(in) + 2 Na(+)(in)</text>
        <dbReference type="Rhea" id="RHEA:72171"/>
        <dbReference type="ChEBI" id="CHEBI:29101"/>
        <dbReference type="ChEBI" id="CHEBI:58874"/>
    </reaction>
</comment>
<comment type="catalytic activity">
    <reaction evidence="18">
        <text>taurodeoxycholate(out) + 2 Na(+)(out) = taurodeoxycholate(in) + 2 Na(+)(in)</text>
        <dbReference type="Rhea" id="RHEA:72087"/>
        <dbReference type="ChEBI" id="CHEBI:29101"/>
        <dbReference type="ChEBI" id="CHEBI:36261"/>
    </reaction>
</comment>
<feature type="transmembrane region" description="Helical" evidence="32">
    <location>
        <begin position="231"/>
        <end position="252"/>
    </location>
</feature>
<keyword evidence="4" id="KW-1003">Cell membrane</keyword>
<evidence type="ECO:0000256" key="18">
    <source>
        <dbReference type="ARBA" id="ARBA00047743"/>
    </source>
</evidence>
<comment type="catalytic activity">
    <reaction evidence="19">
        <text>tauro-beta-muricholate(out) + 2 Na(+)(out) = tauro-beta-muricholate(in) + 2 Na(+)(in)</text>
        <dbReference type="Rhea" id="RHEA:72179"/>
        <dbReference type="ChEBI" id="CHEBI:29101"/>
        <dbReference type="ChEBI" id="CHEBI:133064"/>
    </reaction>
</comment>
<keyword evidence="10" id="KW-0406">Ion transport</keyword>
<evidence type="ECO:0000256" key="15">
    <source>
        <dbReference type="ARBA" id="ARBA00034231"/>
    </source>
</evidence>
<evidence type="ECO:0000256" key="3">
    <source>
        <dbReference type="ARBA" id="ARBA00022448"/>
    </source>
</evidence>